<proteinExistence type="predicted"/>
<accession>A0A4Z0FDR7</accession>
<sequence>MVHQNVLTFWFDELTPRQWWRVDPDLDAQIACRFGALWDQARRGELHDWRRVAYGRLAEVIVLDQFSRNVHRNTPHAFSQDAIALVLAQEAVAAGALEVLSPVECSFLLMPYMHSESLRIHQAAQPLFAAYTPPETQDYERRHKAIVERFGRYPHRNAILDRPSTDAERAFLEQPGSRF</sequence>
<keyword evidence="2" id="KW-1185">Reference proteome</keyword>
<dbReference type="Proteomes" id="UP000297890">
    <property type="component" value="Unassembled WGS sequence"/>
</dbReference>
<dbReference type="Gene3D" id="1.25.40.10">
    <property type="entry name" value="Tetratricopeptide repeat domain"/>
    <property type="match status" value="1"/>
</dbReference>
<dbReference type="RefSeq" id="WP_135280814.1">
    <property type="nucleotide sequence ID" value="NZ_SRIO01000002.1"/>
</dbReference>
<dbReference type="OrthoDB" id="7593450at2"/>
<organism evidence="1 2">
    <name type="scientific">Candidatus Macondimonas diazotrophica</name>
    <dbReference type="NCBI Taxonomy" id="2305248"/>
    <lineage>
        <taxon>Bacteria</taxon>
        <taxon>Pseudomonadati</taxon>
        <taxon>Pseudomonadota</taxon>
        <taxon>Gammaproteobacteria</taxon>
        <taxon>Chromatiales</taxon>
        <taxon>Ectothiorhodospiraceae</taxon>
        <taxon>Candidatus Macondimonas</taxon>
    </lineage>
</organism>
<dbReference type="EMBL" id="SRIO01000002">
    <property type="protein sequence ID" value="TFZ83887.1"/>
    <property type="molecule type" value="Genomic_DNA"/>
</dbReference>
<dbReference type="SUPFAM" id="SSF48452">
    <property type="entry name" value="TPR-like"/>
    <property type="match status" value="1"/>
</dbReference>
<protein>
    <submittedName>
        <fullName evidence="1">DUF924 domain-containing protein</fullName>
    </submittedName>
</protein>
<dbReference type="AlphaFoldDB" id="A0A4Z0FDR7"/>
<dbReference type="Gene3D" id="1.20.58.320">
    <property type="entry name" value="TPR-like"/>
    <property type="match status" value="1"/>
</dbReference>
<evidence type="ECO:0000313" key="2">
    <source>
        <dbReference type="Proteomes" id="UP000297890"/>
    </source>
</evidence>
<dbReference type="InterPro" id="IPR011990">
    <property type="entry name" value="TPR-like_helical_dom_sf"/>
</dbReference>
<dbReference type="InterPro" id="IPR010323">
    <property type="entry name" value="DUF924"/>
</dbReference>
<comment type="caution">
    <text evidence="1">The sequence shown here is derived from an EMBL/GenBank/DDBJ whole genome shotgun (WGS) entry which is preliminary data.</text>
</comment>
<reference evidence="1 2" key="1">
    <citation type="journal article" date="2019" name="ISME J.">
        <title>Candidatus Macondimonas diazotrophica, a novel gammaproteobacterial genus dominating crude-oil-contaminated coastal sediments.</title>
        <authorList>
            <person name="Karthikeyan S."/>
            <person name="Konstantinidis K."/>
        </authorList>
    </citation>
    <scope>NUCLEOTIDE SEQUENCE [LARGE SCALE GENOMIC DNA]</scope>
    <source>
        <strain evidence="1 2">KTK01</strain>
    </source>
</reference>
<evidence type="ECO:0000313" key="1">
    <source>
        <dbReference type="EMBL" id="TFZ83887.1"/>
    </source>
</evidence>
<name>A0A4Z0FDR7_9GAMM</name>
<gene>
    <name evidence="1" type="ORF">E4680_02635</name>
</gene>
<dbReference type="Pfam" id="PF06041">
    <property type="entry name" value="DUF924"/>
    <property type="match status" value="1"/>
</dbReference>